<dbReference type="InterPro" id="IPR001810">
    <property type="entry name" value="F-box_dom"/>
</dbReference>
<dbReference type="Pfam" id="PF12937">
    <property type="entry name" value="F-box-like"/>
    <property type="match status" value="1"/>
</dbReference>
<dbReference type="InterPro" id="IPR001680">
    <property type="entry name" value="WD40_rpt"/>
</dbReference>
<keyword evidence="8" id="KW-1185">Reference proteome</keyword>
<keyword evidence="2 4" id="KW-0853">WD repeat</keyword>
<dbReference type="EMBL" id="ML120367">
    <property type="protein sequence ID" value="RPB02523.1"/>
    <property type="molecule type" value="Genomic_DNA"/>
</dbReference>
<evidence type="ECO:0000256" key="2">
    <source>
        <dbReference type="ARBA" id="ARBA00022574"/>
    </source>
</evidence>
<feature type="region of interest" description="Disordered" evidence="5">
    <location>
        <begin position="388"/>
        <end position="407"/>
    </location>
</feature>
<evidence type="ECO:0000313" key="7">
    <source>
        <dbReference type="EMBL" id="RPB02523.1"/>
    </source>
</evidence>
<organism evidence="7 8">
    <name type="scientific">Choiromyces venosus 120613-1</name>
    <dbReference type="NCBI Taxonomy" id="1336337"/>
    <lineage>
        <taxon>Eukaryota</taxon>
        <taxon>Fungi</taxon>
        <taxon>Dikarya</taxon>
        <taxon>Ascomycota</taxon>
        <taxon>Pezizomycotina</taxon>
        <taxon>Pezizomycetes</taxon>
        <taxon>Pezizales</taxon>
        <taxon>Tuberaceae</taxon>
        <taxon>Choiromyces</taxon>
    </lineage>
</organism>
<evidence type="ECO:0000256" key="4">
    <source>
        <dbReference type="PROSITE-ProRule" id="PRU00221"/>
    </source>
</evidence>
<dbReference type="CDD" id="cd00200">
    <property type="entry name" value="WD40"/>
    <property type="match status" value="1"/>
</dbReference>
<dbReference type="SMART" id="SM00256">
    <property type="entry name" value="FBOX"/>
    <property type="match status" value="1"/>
</dbReference>
<feature type="compositionally biased region" description="Polar residues" evidence="5">
    <location>
        <begin position="165"/>
        <end position="183"/>
    </location>
</feature>
<accession>A0A3N4JW23</accession>
<keyword evidence="3" id="KW-0677">Repeat</keyword>
<feature type="domain" description="F-box" evidence="6">
    <location>
        <begin position="478"/>
        <end position="525"/>
    </location>
</feature>
<feature type="compositionally biased region" description="Basic residues" evidence="5">
    <location>
        <begin position="582"/>
        <end position="599"/>
    </location>
</feature>
<feature type="repeat" description="WD" evidence="4">
    <location>
        <begin position="720"/>
        <end position="759"/>
    </location>
</feature>
<reference evidence="7 8" key="1">
    <citation type="journal article" date="2018" name="Nat. Ecol. Evol.">
        <title>Pezizomycetes genomes reveal the molecular basis of ectomycorrhizal truffle lifestyle.</title>
        <authorList>
            <person name="Murat C."/>
            <person name="Payen T."/>
            <person name="Noel B."/>
            <person name="Kuo A."/>
            <person name="Morin E."/>
            <person name="Chen J."/>
            <person name="Kohler A."/>
            <person name="Krizsan K."/>
            <person name="Balestrini R."/>
            <person name="Da Silva C."/>
            <person name="Montanini B."/>
            <person name="Hainaut M."/>
            <person name="Levati E."/>
            <person name="Barry K.W."/>
            <person name="Belfiori B."/>
            <person name="Cichocki N."/>
            <person name="Clum A."/>
            <person name="Dockter R.B."/>
            <person name="Fauchery L."/>
            <person name="Guy J."/>
            <person name="Iotti M."/>
            <person name="Le Tacon F."/>
            <person name="Lindquist E.A."/>
            <person name="Lipzen A."/>
            <person name="Malagnac F."/>
            <person name="Mello A."/>
            <person name="Molinier V."/>
            <person name="Miyauchi S."/>
            <person name="Poulain J."/>
            <person name="Riccioni C."/>
            <person name="Rubini A."/>
            <person name="Sitrit Y."/>
            <person name="Splivallo R."/>
            <person name="Traeger S."/>
            <person name="Wang M."/>
            <person name="Zifcakova L."/>
            <person name="Wipf D."/>
            <person name="Zambonelli A."/>
            <person name="Paolocci F."/>
            <person name="Nowrousian M."/>
            <person name="Ottonello S."/>
            <person name="Baldrian P."/>
            <person name="Spatafora J.W."/>
            <person name="Henrissat B."/>
            <person name="Nagy L.G."/>
            <person name="Aury J.M."/>
            <person name="Wincker P."/>
            <person name="Grigoriev I.V."/>
            <person name="Bonfante P."/>
            <person name="Martin F.M."/>
        </authorList>
    </citation>
    <scope>NUCLEOTIDE SEQUENCE [LARGE SCALE GENOMIC DNA]</scope>
    <source>
        <strain evidence="7 8">120613-1</strain>
    </source>
</reference>
<dbReference type="GO" id="GO:0043161">
    <property type="term" value="P:proteasome-mediated ubiquitin-dependent protein catabolic process"/>
    <property type="evidence" value="ECO:0007669"/>
    <property type="project" value="TreeGrafter"/>
</dbReference>
<dbReference type="STRING" id="1336337.A0A3N4JW23"/>
<dbReference type="CDD" id="cd22147">
    <property type="entry name" value="F-box_SpPof1-like"/>
    <property type="match status" value="1"/>
</dbReference>
<dbReference type="InterPro" id="IPR020472">
    <property type="entry name" value="WD40_PAC1"/>
</dbReference>
<feature type="repeat" description="WD" evidence="4">
    <location>
        <begin position="924"/>
        <end position="963"/>
    </location>
</feature>
<dbReference type="OrthoDB" id="190105at2759"/>
<gene>
    <name evidence="7" type="ORF">L873DRAFT_1673220</name>
</gene>
<evidence type="ECO:0000313" key="8">
    <source>
        <dbReference type="Proteomes" id="UP000276215"/>
    </source>
</evidence>
<feature type="compositionally biased region" description="Polar residues" evidence="5">
    <location>
        <begin position="221"/>
        <end position="230"/>
    </location>
</feature>
<feature type="region of interest" description="Disordered" evidence="5">
    <location>
        <begin position="568"/>
        <end position="600"/>
    </location>
</feature>
<dbReference type="SMART" id="SM00320">
    <property type="entry name" value="WD40"/>
    <property type="match status" value="7"/>
</dbReference>
<feature type="compositionally biased region" description="Pro residues" evidence="5">
    <location>
        <begin position="1"/>
        <end position="12"/>
    </location>
</feature>
<sequence>MEPPTVPHVNPPPRRHRPQQQIRDMDVSTSASSGSIPQPSHTRTRRENRLAPYSTVGQFSLAPTTQTTVVTTTTTTTTSFPQLLMRPPRNLNELDPKEFPLAAVPTPSNLKRFCFDLNGKPTHFRETDDPEQSLRELDMLVHDLNQNNGLIRKVVRGEERVQAQIPLTSPPASATLPTASHSASSRKRPASPVSISEAAERVSLLQKGNKRRQTGRPRSGILSSKANTPSPRKYLRSSRNTTPATPMEINPPTTHAPRPVRPVHQQLSQLQNPQPLFTTVNLTPNQNHQQETPLTLSPQMGVNPLDLEAEDLEMGSTPTPREDLELDDAESDSTIIPTTLSPGTQHTANGDVVVGSAQPLSLPSPSLSPVTAALTHGSGYFSAMDTDEISSPLELPPSEEDVPDESNQLTLSPQRHIMQPQTPQEQYTPGLMEIPKMLDSFDAMPSAVKTYVMYQLLRRCSKSTLQTVAEVVNPALKCDFLTLLPPELSLNIIKYLDIKSLCNAAQVSKRWRIIIDSDEWTWKKLFDNDGYVLGDGELDRAIREGWGFQDPQGDDDCERDVNAITRSNRYAPPTLTTPPPHGRQKKKFNTRANSKKQQKKREAVETLGKEEFNEVISEIYSNSVGPVAAANAAEKAGSKALVGLQSLRNLHLFKSIYRRHHIIRRSWIRPEVKPRHISFRGHQRHVVTCLQFDTDKILTGSDDTNINVYDTNTGALRNKLEGHEGGVWALQYEGNTLVSGSTDRTVRIWDIAGGGCTQIFHGHTSTVRCLQILMPTKIGVKPDGKDLIMPRVPLIITGSRDSTLRVWKLPMPGDKTYLPGRDANDNDLFLNPNNNPYFIRTLSGHQHSVRAISAHGDTLVSGSYDYSVKVWKISTGETVYTLRGHVQKVYSVVLDHKRNRCISGSMDNLVKVWSLETGSVIYTLEGHTQLVGLLDLSHDRLVSAAADSTLRIWDPETGNCKHTLSAHTGAITCFQHDGHKVISGSDRTLKMWNVQTGEFIRDLLTDLSGVWQVKFNERICVAAVQRDQVTYIEVLDFGAARDGIPDDKRGRRIVVDRSGREIPDGNDTMDEGRIYPFSWTLQFISNYIASWRRF</sequence>
<dbReference type="Gene3D" id="2.130.10.10">
    <property type="entry name" value="YVTN repeat-like/Quinoprotein amine dehydrogenase"/>
    <property type="match status" value="1"/>
</dbReference>
<dbReference type="GO" id="GO:0005634">
    <property type="term" value="C:nucleus"/>
    <property type="evidence" value="ECO:0007669"/>
    <property type="project" value="TreeGrafter"/>
</dbReference>
<feature type="compositionally biased region" description="Polar residues" evidence="5">
    <location>
        <begin position="27"/>
        <end position="41"/>
    </location>
</feature>
<dbReference type="Proteomes" id="UP000276215">
    <property type="component" value="Unassembled WGS sequence"/>
</dbReference>
<dbReference type="GO" id="GO:0005737">
    <property type="term" value="C:cytoplasm"/>
    <property type="evidence" value="ECO:0007669"/>
    <property type="project" value="TreeGrafter"/>
</dbReference>
<evidence type="ECO:0000259" key="6">
    <source>
        <dbReference type="PROSITE" id="PS50181"/>
    </source>
</evidence>
<dbReference type="PANTHER" id="PTHR19849:SF1">
    <property type="entry name" value="F-BOX_WD REPEAT-CONTAINING PROTEIN 7"/>
    <property type="match status" value="1"/>
</dbReference>
<dbReference type="AlphaFoldDB" id="A0A3N4JW23"/>
<dbReference type="Gene3D" id="1.20.1280.50">
    <property type="match status" value="1"/>
</dbReference>
<feature type="region of interest" description="Disordered" evidence="5">
    <location>
        <begin position="164"/>
        <end position="267"/>
    </location>
</feature>
<name>A0A3N4JW23_9PEZI</name>
<feature type="region of interest" description="Disordered" evidence="5">
    <location>
        <begin position="1"/>
        <end position="54"/>
    </location>
</feature>
<dbReference type="Pfam" id="PF00400">
    <property type="entry name" value="WD40"/>
    <property type="match status" value="7"/>
</dbReference>
<feature type="repeat" description="WD" evidence="4">
    <location>
        <begin position="842"/>
        <end position="881"/>
    </location>
</feature>
<dbReference type="PROSITE" id="PS50082">
    <property type="entry name" value="WD_REPEATS_2"/>
    <property type="match status" value="6"/>
</dbReference>
<dbReference type="InterPro" id="IPR015943">
    <property type="entry name" value="WD40/YVTN_repeat-like_dom_sf"/>
</dbReference>
<evidence type="ECO:0000256" key="1">
    <source>
        <dbReference type="ARBA" id="ARBA00007968"/>
    </source>
</evidence>
<dbReference type="PROSITE" id="PS50294">
    <property type="entry name" value="WD_REPEATS_REGION"/>
    <property type="match status" value="4"/>
</dbReference>
<dbReference type="PROSITE" id="PS50181">
    <property type="entry name" value="FBOX"/>
    <property type="match status" value="1"/>
</dbReference>
<dbReference type="SUPFAM" id="SSF81383">
    <property type="entry name" value="F-box domain"/>
    <property type="match status" value="1"/>
</dbReference>
<dbReference type="SUPFAM" id="SSF50978">
    <property type="entry name" value="WD40 repeat-like"/>
    <property type="match status" value="1"/>
</dbReference>
<comment type="similarity">
    <text evidence="1">Belongs to the WD repeat MET30/SCONB/SCON-2 family.</text>
</comment>
<evidence type="ECO:0000256" key="3">
    <source>
        <dbReference type="ARBA" id="ARBA00022737"/>
    </source>
</evidence>
<feature type="repeat" description="WD" evidence="4">
    <location>
        <begin position="882"/>
        <end position="923"/>
    </location>
</feature>
<dbReference type="GO" id="GO:0010992">
    <property type="term" value="P:ubiquitin recycling"/>
    <property type="evidence" value="ECO:0007669"/>
    <property type="project" value="TreeGrafter"/>
</dbReference>
<feature type="repeat" description="WD" evidence="4">
    <location>
        <begin position="794"/>
        <end position="809"/>
    </location>
</feature>
<dbReference type="PRINTS" id="PR00320">
    <property type="entry name" value="GPROTEINBRPT"/>
</dbReference>
<protein>
    <submittedName>
        <fullName evidence="7">WD40 repeat-like protein</fullName>
    </submittedName>
</protein>
<dbReference type="PROSITE" id="PS00678">
    <property type="entry name" value="WD_REPEATS_1"/>
    <property type="match status" value="1"/>
</dbReference>
<evidence type="ECO:0000256" key="5">
    <source>
        <dbReference type="SAM" id="MobiDB-lite"/>
    </source>
</evidence>
<feature type="repeat" description="WD" evidence="4">
    <location>
        <begin position="964"/>
        <end position="1002"/>
    </location>
</feature>
<dbReference type="InterPro" id="IPR036322">
    <property type="entry name" value="WD40_repeat_dom_sf"/>
</dbReference>
<dbReference type="InterPro" id="IPR036047">
    <property type="entry name" value="F-box-like_dom_sf"/>
</dbReference>
<proteinExistence type="inferred from homology"/>
<dbReference type="GO" id="GO:0043130">
    <property type="term" value="F:ubiquitin binding"/>
    <property type="evidence" value="ECO:0007669"/>
    <property type="project" value="TreeGrafter"/>
</dbReference>
<dbReference type="PANTHER" id="PTHR19849">
    <property type="entry name" value="PHOSPHOLIPASE A-2-ACTIVATING PROTEIN"/>
    <property type="match status" value="1"/>
</dbReference>
<dbReference type="InterPro" id="IPR019775">
    <property type="entry name" value="WD40_repeat_CS"/>
</dbReference>